<reference evidence="1 2" key="1">
    <citation type="submission" date="2023-01" db="EMBL/GenBank/DDBJ databases">
        <title>Analysis of 21 Apiospora genomes using comparative genomics revels a genus with tremendous synthesis potential of carbohydrate active enzymes and secondary metabolites.</title>
        <authorList>
            <person name="Sorensen T."/>
        </authorList>
    </citation>
    <scope>NUCLEOTIDE SEQUENCE [LARGE SCALE GENOMIC DNA]</scope>
    <source>
        <strain evidence="1 2">CBS 20057</strain>
    </source>
</reference>
<proteinExistence type="predicted"/>
<name>A0ABR1T326_9PEZI</name>
<comment type="caution">
    <text evidence="1">The sequence shown here is derived from an EMBL/GenBank/DDBJ whole genome shotgun (WGS) entry which is preliminary data.</text>
</comment>
<sequence length="455" mass="51726">MDRLPPEIAGEILQLACDASDEQERCSYATVSRDWQAFVERATFSNLYLNQQRLQEAQASGILTSDRQSYIRCIEFSALLPTLYYRPGSDTFPYDSRKVVLEAVDNLLAALNTWSFPPRGIELILSVRYTGSHAELYASQFRQHRWESLQSLIKLPHDVLPEVPCITKFTHHRDLAAPFRLTPGSCCAIANRFPNLKTIDWSFIYDHSEPSGASHSQWRYEFATGISLLPKSVRHASIYENGPLCRDEALDPLSLALREFTKQLESLTIWAIIGKEIFDDPGLNGDGERPLWPRLRKVALHTGDKTPQGHSLLEFSMPTANINEYTGQGGMRRQLSKQGEIYWITLARAAAHMPELQNMRASLNTDPMLTYSVEPNSSGADFQLLTSEKLDIRDVLQEAWWETAQVHIRDGAGFHFMVKEKGKTVNVVSSYDGEPFVEYRQVEPLKLVEWTRTKA</sequence>
<protein>
    <recommendedName>
        <fullName evidence="3">F-box domain-containing protein</fullName>
    </recommendedName>
</protein>
<accession>A0ABR1T326</accession>
<keyword evidence="2" id="KW-1185">Reference proteome</keyword>
<dbReference type="Proteomes" id="UP001396898">
    <property type="component" value="Unassembled WGS sequence"/>
</dbReference>
<dbReference type="EMBL" id="JAQQWI010000001">
    <property type="protein sequence ID" value="KAK8040370.1"/>
    <property type="molecule type" value="Genomic_DNA"/>
</dbReference>
<evidence type="ECO:0000313" key="2">
    <source>
        <dbReference type="Proteomes" id="UP001396898"/>
    </source>
</evidence>
<evidence type="ECO:0000313" key="1">
    <source>
        <dbReference type="EMBL" id="KAK8040370.1"/>
    </source>
</evidence>
<evidence type="ECO:0008006" key="3">
    <source>
        <dbReference type="Google" id="ProtNLM"/>
    </source>
</evidence>
<organism evidence="1 2">
    <name type="scientific">Apiospora marii</name>
    <dbReference type="NCBI Taxonomy" id="335849"/>
    <lineage>
        <taxon>Eukaryota</taxon>
        <taxon>Fungi</taxon>
        <taxon>Dikarya</taxon>
        <taxon>Ascomycota</taxon>
        <taxon>Pezizomycotina</taxon>
        <taxon>Sordariomycetes</taxon>
        <taxon>Xylariomycetidae</taxon>
        <taxon>Amphisphaeriales</taxon>
        <taxon>Apiosporaceae</taxon>
        <taxon>Apiospora</taxon>
    </lineage>
</organism>
<gene>
    <name evidence="1" type="ORF">PG991_000158</name>
</gene>